<evidence type="ECO:0000313" key="2">
    <source>
        <dbReference type="EMBL" id="KAF9516915.1"/>
    </source>
</evidence>
<sequence>MQYQRWHLAMRQLMASALLTPNPDSRPPKWETRERACTLLVLKEALAFGPISHPQIPRTVDDADTFSDRLDNPPVNNSGANTSLPQSLPSSLPSPAPDTPPSSAEDMSESSVDGGDEPFDEFRAMSVLEMVLSGAERHQRNKRMARLGGQSNKTAPTPSKPADTSTPEAGPSRTTHAPPHPSDLRVLATANVSKAEHHRNTPPPPTRQWMGLIHVDGQSFNDTIHSISIPVSLQGPPLPT</sequence>
<dbReference type="AlphaFoldDB" id="A0A9P6B4Q0"/>
<evidence type="ECO:0000313" key="3">
    <source>
        <dbReference type="Proteomes" id="UP000886523"/>
    </source>
</evidence>
<dbReference type="Proteomes" id="UP000886523">
    <property type="component" value="Unassembled WGS sequence"/>
</dbReference>
<feature type="compositionally biased region" description="Polar residues" evidence="1">
    <location>
        <begin position="149"/>
        <end position="175"/>
    </location>
</feature>
<dbReference type="EMBL" id="MU128935">
    <property type="protein sequence ID" value="KAF9516915.1"/>
    <property type="molecule type" value="Genomic_DNA"/>
</dbReference>
<feature type="region of interest" description="Disordered" evidence="1">
    <location>
        <begin position="135"/>
        <end position="184"/>
    </location>
</feature>
<gene>
    <name evidence="2" type="ORF">BS47DRAFT_582770</name>
</gene>
<reference evidence="2" key="1">
    <citation type="journal article" date="2020" name="Nat. Commun.">
        <title>Large-scale genome sequencing of mycorrhizal fungi provides insights into the early evolution of symbiotic traits.</title>
        <authorList>
            <person name="Miyauchi S."/>
            <person name="Kiss E."/>
            <person name="Kuo A."/>
            <person name="Drula E."/>
            <person name="Kohler A."/>
            <person name="Sanchez-Garcia M."/>
            <person name="Morin E."/>
            <person name="Andreopoulos B."/>
            <person name="Barry K.W."/>
            <person name="Bonito G."/>
            <person name="Buee M."/>
            <person name="Carver A."/>
            <person name="Chen C."/>
            <person name="Cichocki N."/>
            <person name="Clum A."/>
            <person name="Culley D."/>
            <person name="Crous P.W."/>
            <person name="Fauchery L."/>
            <person name="Girlanda M."/>
            <person name="Hayes R.D."/>
            <person name="Keri Z."/>
            <person name="LaButti K."/>
            <person name="Lipzen A."/>
            <person name="Lombard V."/>
            <person name="Magnuson J."/>
            <person name="Maillard F."/>
            <person name="Murat C."/>
            <person name="Nolan M."/>
            <person name="Ohm R.A."/>
            <person name="Pangilinan J."/>
            <person name="Pereira M.F."/>
            <person name="Perotto S."/>
            <person name="Peter M."/>
            <person name="Pfister S."/>
            <person name="Riley R."/>
            <person name="Sitrit Y."/>
            <person name="Stielow J.B."/>
            <person name="Szollosi G."/>
            <person name="Zifcakova L."/>
            <person name="Stursova M."/>
            <person name="Spatafora J.W."/>
            <person name="Tedersoo L."/>
            <person name="Vaario L.M."/>
            <person name="Yamada A."/>
            <person name="Yan M."/>
            <person name="Wang P."/>
            <person name="Xu J."/>
            <person name="Bruns T."/>
            <person name="Baldrian P."/>
            <person name="Vilgalys R."/>
            <person name="Dunand C."/>
            <person name="Henrissat B."/>
            <person name="Grigoriev I.V."/>
            <person name="Hibbett D."/>
            <person name="Nagy L.G."/>
            <person name="Martin F.M."/>
        </authorList>
    </citation>
    <scope>NUCLEOTIDE SEQUENCE</scope>
    <source>
        <strain evidence="2">UP504</strain>
    </source>
</reference>
<keyword evidence="3" id="KW-1185">Reference proteome</keyword>
<name>A0A9P6B4Q0_9AGAM</name>
<evidence type="ECO:0000256" key="1">
    <source>
        <dbReference type="SAM" id="MobiDB-lite"/>
    </source>
</evidence>
<protein>
    <submittedName>
        <fullName evidence="2">Uncharacterized protein</fullName>
    </submittedName>
</protein>
<accession>A0A9P6B4Q0</accession>
<feature type="region of interest" description="Disordered" evidence="1">
    <location>
        <begin position="52"/>
        <end position="119"/>
    </location>
</feature>
<proteinExistence type="predicted"/>
<organism evidence="2 3">
    <name type="scientific">Hydnum rufescens UP504</name>
    <dbReference type="NCBI Taxonomy" id="1448309"/>
    <lineage>
        <taxon>Eukaryota</taxon>
        <taxon>Fungi</taxon>
        <taxon>Dikarya</taxon>
        <taxon>Basidiomycota</taxon>
        <taxon>Agaricomycotina</taxon>
        <taxon>Agaricomycetes</taxon>
        <taxon>Cantharellales</taxon>
        <taxon>Hydnaceae</taxon>
        <taxon>Hydnum</taxon>
    </lineage>
</organism>
<comment type="caution">
    <text evidence="2">The sequence shown here is derived from an EMBL/GenBank/DDBJ whole genome shotgun (WGS) entry which is preliminary data.</text>
</comment>